<dbReference type="EMBL" id="AJIL01000042">
    <property type="protein sequence ID" value="KNE99870.1"/>
    <property type="molecule type" value="Genomic_DNA"/>
</dbReference>
<reference evidence="3" key="1">
    <citation type="submission" date="2014-03" db="EMBL/GenBank/DDBJ databases">
        <title>The Genome Sequence of Puccinia striiformis f. sp. tritici PST-78.</title>
        <authorList>
            <consortium name="The Broad Institute Genome Sequencing Platform"/>
            <person name="Cuomo C."/>
            <person name="Hulbert S."/>
            <person name="Chen X."/>
            <person name="Walker B."/>
            <person name="Young S.K."/>
            <person name="Zeng Q."/>
            <person name="Gargeya S."/>
            <person name="Fitzgerald M."/>
            <person name="Haas B."/>
            <person name="Abouelleil A."/>
            <person name="Alvarado L."/>
            <person name="Arachchi H.M."/>
            <person name="Berlin A.M."/>
            <person name="Chapman S.B."/>
            <person name="Goldberg J."/>
            <person name="Griggs A."/>
            <person name="Gujja S."/>
            <person name="Hansen M."/>
            <person name="Howarth C."/>
            <person name="Imamovic A."/>
            <person name="Larimer J."/>
            <person name="McCowan C."/>
            <person name="Montmayeur A."/>
            <person name="Murphy C."/>
            <person name="Neiman D."/>
            <person name="Pearson M."/>
            <person name="Priest M."/>
            <person name="Roberts A."/>
            <person name="Saif S."/>
            <person name="Shea T."/>
            <person name="Sisk P."/>
            <person name="Sykes S."/>
            <person name="Wortman J."/>
            <person name="Nusbaum C."/>
            <person name="Birren B."/>
        </authorList>
    </citation>
    <scope>NUCLEOTIDE SEQUENCE [LARGE SCALE GENOMIC DNA]</scope>
    <source>
        <strain evidence="3">race PST-78</strain>
    </source>
</reference>
<sequence length="291" mass="31628">MLHHPADQRNKIPKVAEWNQQLLQKNLVAIEVVTRSSLYIQAIIRSRPVRLERSLYGNYRSQGLLSVEDLTHALATPLRGSHPIRNPKMLNPTDQNKGNGPSGGNTPTMAAHPPRVVTVDQLARLLEAIVPTKTFSRVFEVKKVLFVGGDGCGRWLQANEELDVSDELNLAYAEARTGQEEIEKRVGMSSHNLVLALVFHQRCRTHFQEIANALDARLAVNPLAPIAPGTVLELAGKYGTGAVSGGASVFAYKATPESVGLAQEVKCMSTGADGASLVRQSAWAFRFGGYG</sequence>
<accession>A0A0L0VKS1</accession>
<dbReference type="Proteomes" id="UP000054564">
    <property type="component" value="Unassembled WGS sequence"/>
</dbReference>
<comment type="caution">
    <text evidence="2">The sequence shown here is derived from an EMBL/GenBank/DDBJ whole genome shotgun (WGS) entry which is preliminary data.</text>
</comment>
<evidence type="ECO:0000313" key="2">
    <source>
        <dbReference type="EMBL" id="KNE99870.1"/>
    </source>
</evidence>
<gene>
    <name evidence="2" type="ORF">PSTG_06960</name>
</gene>
<dbReference type="AlphaFoldDB" id="A0A0L0VKS1"/>
<feature type="compositionally biased region" description="Polar residues" evidence="1">
    <location>
        <begin position="92"/>
        <end position="108"/>
    </location>
</feature>
<protein>
    <submittedName>
        <fullName evidence="2">Uncharacterized protein</fullName>
    </submittedName>
</protein>
<feature type="region of interest" description="Disordered" evidence="1">
    <location>
        <begin position="78"/>
        <end position="112"/>
    </location>
</feature>
<evidence type="ECO:0000256" key="1">
    <source>
        <dbReference type="SAM" id="MobiDB-lite"/>
    </source>
</evidence>
<keyword evidence="3" id="KW-1185">Reference proteome</keyword>
<evidence type="ECO:0000313" key="3">
    <source>
        <dbReference type="Proteomes" id="UP000054564"/>
    </source>
</evidence>
<organism evidence="2 3">
    <name type="scientific">Puccinia striiformis f. sp. tritici PST-78</name>
    <dbReference type="NCBI Taxonomy" id="1165861"/>
    <lineage>
        <taxon>Eukaryota</taxon>
        <taxon>Fungi</taxon>
        <taxon>Dikarya</taxon>
        <taxon>Basidiomycota</taxon>
        <taxon>Pucciniomycotina</taxon>
        <taxon>Pucciniomycetes</taxon>
        <taxon>Pucciniales</taxon>
        <taxon>Pucciniaceae</taxon>
        <taxon>Puccinia</taxon>
    </lineage>
</organism>
<name>A0A0L0VKS1_9BASI</name>
<proteinExistence type="predicted"/>